<dbReference type="PANTHER" id="PTHR11945">
    <property type="entry name" value="MADS BOX PROTEIN"/>
    <property type="match status" value="1"/>
</dbReference>
<dbReference type="InterPro" id="IPR002100">
    <property type="entry name" value="TF_MADSbox"/>
</dbReference>
<dbReference type="GO" id="GO:0000978">
    <property type="term" value="F:RNA polymerase II cis-regulatory region sequence-specific DNA binding"/>
    <property type="evidence" value="ECO:0000318"/>
    <property type="project" value="GO_Central"/>
</dbReference>
<dbReference type="Pfam" id="PF00319">
    <property type="entry name" value="SRF-TF"/>
    <property type="match status" value="1"/>
</dbReference>
<dbReference type="HOGENOM" id="CLU_1680544_0_0_1"/>
<keyword evidence="4" id="KW-0804">Transcription</keyword>
<dbReference type="GO" id="GO:0046983">
    <property type="term" value="F:protein dimerization activity"/>
    <property type="evidence" value="ECO:0007669"/>
    <property type="project" value="InterPro"/>
</dbReference>
<keyword evidence="2" id="KW-0805">Transcription regulation</keyword>
<keyword evidence="3" id="KW-0238">DNA-binding</keyword>
<dbReference type="Gene3D" id="3.40.1810.10">
    <property type="entry name" value="Transcription factor, MADS-box"/>
    <property type="match status" value="1"/>
</dbReference>
<keyword evidence="9" id="KW-1185">Reference proteome</keyword>
<dbReference type="InterPro" id="IPR036879">
    <property type="entry name" value="TF_MADSbox_sf"/>
</dbReference>
<evidence type="ECO:0000313" key="7">
    <source>
        <dbReference type="EMBL" id="KEH34708.1"/>
    </source>
</evidence>
<evidence type="ECO:0000256" key="5">
    <source>
        <dbReference type="ARBA" id="ARBA00023242"/>
    </source>
</evidence>
<reference evidence="7 9" key="1">
    <citation type="journal article" date="2011" name="Nature">
        <title>The Medicago genome provides insight into the evolution of rhizobial symbioses.</title>
        <authorList>
            <person name="Young N.D."/>
            <person name="Debelle F."/>
            <person name="Oldroyd G.E."/>
            <person name="Geurts R."/>
            <person name="Cannon S.B."/>
            <person name="Udvardi M.K."/>
            <person name="Benedito V.A."/>
            <person name="Mayer K.F."/>
            <person name="Gouzy J."/>
            <person name="Schoof H."/>
            <person name="Van de Peer Y."/>
            <person name="Proost S."/>
            <person name="Cook D.R."/>
            <person name="Meyers B.C."/>
            <person name="Spannagl M."/>
            <person name="Cheung F."/>
            <person name="De Mita S."/>
            <person name="Krishnakumar V."/>
            <person name="Gundlach H."/>
            <person name="Zhou S."/>
            <person name="Mudge J."/>
            <person name="Bharti A.K."/>
            <person name="Murray J.D."/>
            <person name="Naoumkina M.A."/>
            <person name="Rosen B."/>
            <person name="Silverstein K.A."/>
            <person name="Tang H."/>
            <person name="Rombauts S."/>
            <person name="Zhao P.X."/>
            <person name="Zhou P."/>
            <person name="Barbe V."/>
            <person name="Bardou P."/>
            <person name="Bechner M."/>
            <person name="Bellec A."/>
            <person name="Berger A."/>
            <person name="Berges H."/>
            <person name="Bidwell S."/>
            <person name="Bisseling T."/>
            <person name="Choisne N."/>
            <person name="Couloux A."/>
            <person name="Denny R."/>
            <person name="Deshpande S."/>
            <person name="Dai X."/>
            <person name="Doyle J.J."/>
            <person name="Dudez A.M."/>
            <person name="Farmer A.D."/>
            <person name="Fouteau S."/>
            <person name="Franken C."/>
            <person name="Gibelin C."/>
            <person name="Gish J."/>
            <person name="Goldstein S."/>
            <person name="Gonzalez A.J."/>
            <person name="Green P.J."/>
            <person name="Hallab A."/>
            <person name="Hartog M."/>
            <person name="Hua A."/>
            <person name="Humphray S.J."/>
            <person name="Jeong D.H."/>
            <person name="Jing Y."/>
            <person name="Jocker A."/>
            <person name="Kenton S.M."/>
            <person name="Kim D.J."/>
            <person name="Klee K."/>
            <person name="Lai H."/>
            <person name="Lang C."/>
            <person name="Lin S."/>
            <person name="Macmil S.L."/>
            <person name="Magdelenat G."/>
            <person name="Matthews L."/>
            <person name="McCorrison J."/>
            <person name="Monaghan E.L."/>
            <person name="Mun J.H."/>
            <person name="Najar F.Z."/>
            <person name="Nicholson C."/>
            <person name="Noirot C."/>
            <person name="O'Bleness M."/>
            <person name="Paule C.R."/>
            <person name="Poulain J."/>
            <person name="Prion F."/>
            <person name="Qin B."/>
            <person name="Qu C."/>
            <person name="Retzel E.F."/>
            <person name="Riddle C."/>
            <person name="Sallet E."/>
            <person name="Samain S."/>
            <person name="Samson N."/>
            <person name="Sanders I."/>
            <person name="Saurat O."/>
            <person name="Scarpelli C."/>
            <person name="Schiex T."/>
            <person name="Segurens B."/>
            <person name="Severin A.J."/>
            <person name="Sherrier D.J."/>
            <person name="Shi R."/>
            <person name="Sims S."/>
            <person name="Singer S.R."/>
            <person name="Sinharoy S."/>
            <person name="Sterck L."/>
            <person name="Viollet A."/>
            <person name="Wang B.B."/>
            <person name="Wang K."/>
            <person name="Wang M."/>
            <person name="Wang X."/>
            <person name="Warfsmann J."/>
            <person name="Weissenbach J."/>
            <person name="White D.D."/>
            <person name="White J.D."/>
            <person name="Wiley G.B."/>
            <person name="Wincker P."/>
            <person name="Xing Y."/>
            <person name="Yang L."/>
            <person name="Yao Z."/>
            <person name="Ying F."/>
            <person name="Zhai J."/>
            <person name="Zhou L."/>
            <person name="Zuber A."/>
            <person name="Denarie J."/>
            <person name="Dixon R.A."/>
            <person name="May G.D."/>
            <person name="Schwartz D.C."/>
            <person name="Rogers J."/>
            <person name="Quetier F."/>
            <person name="Town C.D."/>
            <person name="Roe B.A."/>
        </authorList>
    </citation>
    <scope>NUCLEOTIDE SEQUENCE [LARGE SCALE GENOMIC DNA]</scope>
    <source>
        <strain evidence="7">A17</strain>
        <strain evidence="8 9">cv. Jemalong A17</strain>
    </source>
</reference>
<dbReference type="GO" id="GO:0000981">
    <property type="term" value="F:DNA-binding transcription factor activity, RNA polymerase II-specific"/>
    <property type="evidence" value="ECO:0000318"/>
    <property type="project" value="GO_Central"/>
</dbReference>
<feature type="domain" description="MADS-box" evidence="6">
    <location>
        <begin position="83"/>
        <end position="135"/>
    </location>
</feature>
<keyword evidence="5" id="KW-0539">Nucleus</keyword>
<evidence type="ECO:0000256" key="1">
    <source>
        <dbReference type="ARBA" id="ARBA00004123"/>
    </source>
</evidence>
<reference evidence="8" key="3">
    <citation type="submission" date="2015-04" db="UniProtKB">
        <authorList>
            <consortium name="EnsemblPlants"/>
        </authorList>
    </citation>
    <scope>IDENTIFICATION</scope>
    <source>
        <strain evidence="8">cv. Jemalong A17</strain>
    </source>
</reference>
<dbReference type="PRINTS" id="PR00404">
    <property type="entry name" value="MADSDOMAIN"/>
</dbReference>
<evidence type="ECO:0000256" key="2">
    <source>
        <dbReference type="ARBA" id="ARBA00023015"/>
    </source>
</evidence>
<comment type="subcellular location">
    <subcellularLocation>
        <location evidence="1">Nucleus</location>
    </subcellularLocation>
</comment>
<evidence type="ECO:0000313" key="9">
    <source>
        <dbReference type="Proteomes" id="UP000002051"/>
    </source>
</evidence>
<protein>
    <submittedName>
        <fullName evidence="7">MADS-box transcription factor family protein</fullName>
    </submittedName>
</protein>
<dbReference type="SUPFAM" id="SSF55455">
    <property type="entry name" value="SRF-like"/>
    <property type="match status" value="1"/>
</dbReference>
<dbReference type="Proteomes" id="UP000002051">
    <property type="component" value="Chromosome 3"/>
</dbReference>
<dbReference type="PROSITE" id="PS50066">
    <property type="entry name" value="MADS_BOX_2"/>
    <property type="match status" value="1"/>
</dbReference>
<accession>A0A072UZY9</accession>
<dbReference type="EnsemblPlants" id="KEH34708">
    <property type="protein sequence ID" value="KEH34708"/>
    <property type="gene ID" value="MTR_3g067870"/>
</dbReference>
<dbReference type="GO" id="GO:0006357">
    <property type="term" value="P:regulation of transcription by RNA polymerase II"/>
    <property type="evidence" value="ECO:0000318"/>
    <property type="project" value="GO_Central"/>
</dbReference>
<dbReference type="EMBL" id="CM001219">
    <property type="protein sequence ID" value="KEH34708.1"/>
    <property type="molecule type" value="Genomic_DNA"/>
</dbReference>
<proteinExistence type="predicted"/>
<dbReference type="SMART" id="SM00432">
    <property type="entry name" value="MADS"/>
    <property type="match status" value="1"/>
</dbReference>
<sequence>MEKQEVGKNNDEMQNSEGENHPMVNVSIVFMSFKYQFIYREKKEQLHVEFVKLVRQLDMKQNWLSLFQRFFSMSSASCIRVSKALSSESNLQVTFSKRRSGLFKKASKFCTRCRAYLALIIFSLGEKVFLFGQPSVETVINLYHSDSTLKQWHNAIH</sequence>
<evidence type="ECO:0000256" key="4">
    <source>
        <dbReference type="ARBA" id="ARBA00023163"/>
    </source>
</evidence>
<dbReference type="PANTHER" id="PTHR11945:SF818">
    <property type="entry name" value="AGAMOUS-LIKE MADS-BOX PROTEIN AGL62"/>
    <property type="match status" value="1"/>
</dbReference>
<evidence type="ECO:0000259" key="6">
    <source>
        <dbReference type="PROSITE" id="PS50066"/>
    </source>
</evidence>
<dbReference type="GO" id="GO:0005634">
    <property type="term" value="C:nucleus"/>
    <property type="evidence" value="ECO:0007669"/>
    <property type="project" value="UniProtKB-SubCell"/>
</dbReference>
<reference evidence="7 9" key="2">
    <citation type="journal article" date="2014" name="BMC Genomics">
        <title>An improved genome release (version Mt4.0) for the model legume Medicago truncatula.</title>
        <authorList>
            <person name="Tang H."/>
            <person name="Krishnakumar V."/>
            <person name="Bidwell S."/>
            <person name="Rosen B."/>
            <person name="Chan A."/>
            <person name="Zhou S."/>
            <person name="Gentzbittel L."/>
            <person name="Childs K.L."/>
            <person name="Yandell M."/>
            <person name="Gundlach H."/>
            <person name="Mayer K.F."/>
            <person name="Schwartz D.C."/>
            <person name="Town C.D."/>
        </authorList>
    </citation>
    <scope>GENOME REANNOTATION</scope>
    <source>
        <strain evidence="7">A17</strain>
        <strain evidence="8 9">cv. Jemalong A17</strain>
    </source>
</reference>
<evidence type="ECO:0000256" key="3">
    <source>
        <dbReference type="ARBA" id="ARBA00023125"/>
    </source>
</evidence>
<dbReference type="AlphaFoldDB" id="A0A072UZY9"/>
<organism evidence="7 9">
    <name type="scientific">Medicago truncatula</name>
    <name type="common">Barrel medic</name>
    <name type="synonym">Medicago tribuloides</name>
    <dbReference type="NCBI Taxonomy" id="3880"/>
    <lineage>
        <taxon>Eukaryota</taxon>
        <taxon>Viridiplantae</taxon>
        <taxon>Streptophyta</taxon>
        <taxon>Embryophyta</taxon>
        <taxon>Tracheophyta</taxon>
        <taxon>Spermatophyta</taxon>
        <taxon>Magnoliopsida</taxon>
        <taxon>eudicotyledons</taxon>
        <taxon>Gunneridae</taxon>
        <taxon>Pentapetalae</taxon>
        <taxon>rosids</taxon>
        <taxon>fabids</taxon>
        <taxon>Fabales</taxon>
        <taxon>Fabaceae</taxon>
        <taxon>Papilionoideae</taxon>
        <taxon>50 kb inversion clade</taxon>
        <taxon>NPAAA clade</taxon>
        <taxon>Hologalegina</taxon>
        <taxon>IRL clade</taxon>
        <taxon>Trifolieae</taxon>
        <taxon>Medicago</taxon>
    </lineage>
</organism>
<name>A0A072UZY9_MEDTR</name>
<gene>
    <name evidence="7" type="ordered locus">MTR_3g067870</name>
</gene>
<evidence type="ECO:0000313" key="8">
    <source>
        <dbReference type="EnsemblPlants" id="KEH34708"/>
    </source>
</evidence>